<evidence type="ECO:0000256" key="1">
    <source>
        <dbReference type="SAM" id="Coils"/>
    </source>
</evidence>
<feature type="chain" id="PRO_5018748176" evidence="3">
    <location>
        <begin position="28"/>
        <end position="734"/>
    </location>
</feature>
<feature type="compositionally biased region" description="Low complexity" evidence="2">
    <location>
        <begin position="569"/>
        <end position="591"/>
    </location>
</feature>
<dbReference type="EMBL" id="RQTK01000004">
    <property type="protein sequence ID" value="RUS91888.1"/>
    <property type="molecule type" value="Genomic_DNA"/>
</dbReference>
<feature type="signal peptide" evidence="3">
    <location>
        <begin position="1"/>
        <end position="27"/>
    </location>
</feature>
<evidence type="ECO:0000313" key="4">
    <source>
        <dbReference type="EMBL" id="RUS91888.1"/>
    </source>
</evidence>
<feature type="compositionally biased region" description="Low complexity" evidence="2">
    <location>
        <begin position="549"/>
        <end position="561"/>
    </location>
</feature>
<proteinExistence type="predicted"/>
<feature type="compositionally biased region" description="Basic residues" evidence="2">
    <location>
        <begin position="228"/>
        <end position="248"/>
    </location>
</feature>
<evidence type="ECO:0000313" key="5">
    <source>
        <dbReference type="Proteomes" id="UP000271974"/>
    </source>
</evidence>
<sequence length="734" mass="81239">MAPSNSKASITMGMMVMPAILITSIMAAPAELGLDLHYTFLNADKTQEKQEKGLSDKGKNNLEKLNWDFFREALTILPPSMINQAWSHEPEVIQAAEVAAAEIKHNRPYGIFNGPEKGPSESYKVNPAVVKDLYGLAKTEDGQGNRNEGKSELEKESYKKDQETQMNSGIGYSTFPTKGRLDRVGNIGKCNSKGCRDLSNDGHELPFHGIERSLRPSRMYPLGLSRHSLGKRRTHPFSGSRRHSKRNSARPIDRPSGHPIRQRGHLIKRILGPSSSRRSENGHPYQVRGFRHPCRNENRHPFHGFHYHSKVQRGFRHSNDTGEISFDIFLKIFRSNVGEIMQRHRIGNLKADEDGYQLSRFKSHTGNEPDEIDYENGADRQSPNVYNLPSDLFTTTTTQHVEQTNSPTLTLEKGTKSLGVTDKPFKETTPAAFDQTDETVTAQTTPMLHLADEESQGTNTSMANYGTLQLRTEEHSLPGIGVDKGKATDGDSSLGNIELGTLLSSLQKTKNDLEKCQEQVHQLVMHNVENALQDASKNSINGNNEIDDSSSSKISIGISSSADTTPTLSRSAINPSSSGSSDIESSSVSKSADTLPGTGDLVEMLWQPSPEDISRLDKATAVQVQHDLVPEGEHQGHMMPGDLESQDILFDPGVMVVDLSDLSDDFLPPLDPEPVHVPQDPLGDALRQLLARFEEQGSSQGLHASEKLVDRLKEEIRFTKQELSFCHLSKDNMS</sequence>
<feature type="region of interest" description="Disordered" evidence="2">
    <location>
        <begin position="537"/>
        <end position="602"/>
    </location>
</feature>
<dbReference type="AlphaFoldDB" id="A0A3S1A1D3"/>
<protein>
    <submittedName>
        <fullName evidence="4">Uncharacterized protein</fullName>
    </submittedName>
</protein>
<feature type="compositionally biased region" description="Basic and acidic residues" evidence="2">
    <location>
        <begin position="138"/>
        <end position="163"/>
    </location>
</feature>
<organism evidence="4 5">
    <name type="scientific">Elysia chlorotica</name>
    <name type="common">Eastern emerald elysia</name>
    <name type="synonym">Sea slug</name>
    <dbReference type="NCBI Taxonomy" id="188477"/>
    <lineage>
        <taxon>Eukaryota</taxon>
        <taxon>Metazoa</taxon>
        <taxon>Spiralia</taxon>
        <taxon>Lophotrochozoa</taxon>
        <taxon>Mollusca</taxon>
        <taxon>Gastropoda</taxon>
        <taxon>Heterobranchia</taxon>
        <taxon>Euthyneura</taxon>
        <taxon>Panpulmonata</taxon>
        <taxon>Sacoglossa</taxon>
        <taxon>Placobranchoidea</taxon>
        <taxon>Plakobranchidae</taxon>
        <taxon>Elysia</taxon>
    </lineage>
</organism>
<reference evidence="4 5" key="1">
    <citation type="submission" date="2019-01" db="EMBL/GenBank/DDBJ databases">
        <title>A draft genome assembly of the solar-powered sea slug Elysia chlorotica.</title>
        <authorList>
            <person name="Cai H."/>
            <person name="Li Q."/>
            <person name="Fang X."/>
            <person name="Li J."/>
            <person name="Curtis N.E."/>
            <person name="Altenburger A."/>
            <person name="Shibata T."/>
            <person name="Feng M."/>
            <person name="Maeda T."/>
            <person name="Schwartz J.A."/>
            <person name="Shigenobu S."/>
            <person name="Lundholm N."/>
            <person name="Nishiyama T."/>
            <person name="Yang H."/>
            <person name="Hasebe M."/>
            <person name="Li S."/>
            <person name="Pierce S.K."/>
            <person name="Wang J."/>
        </authorList>
    </citation>
    <scope>NUCLEOTIDE SEQUENCE [LARGE SCALE GENOMIC DNA]</scope>
    <source>
        <strain evidence="4">EC2010</strain>
        <tissue evidence="4">Whole organism of an adult</tissue>
    </source>
</reference>
<feature type="compositionally biased region" description="Polar residues" evidence="2">
    <location>
        <begin position="164"/>
        <end position="176"/>
    </location>
</feature>
<accession>A0A3S1A1D3</accession>
<evidence type="ECO:0000256" key="2">
    <source>
        <dbReference type="SAM" id="MobiDB-lite"/>
    </source>
</evidence>
<dbReference type="OrthoDB" id="10688226at2759"/>
<keyword evidence="3" id="KW-0732">Signal</keyword>
<keyword evidence="1" id="KW-0175">Coiled coil</keyword>
<feature type="region of interest" description="Disordered" evidence="2">
    <location>
        <begin position="362"/>
        <end position="382"/>
    </location>
</feature>
<feature type="region of interest" description="Disordered" evidence="2">
    <location>
        <begin position="136"/>
        <end position="182"/>
    </location>
</feature>
<comment type="caution">
    <text evidence="4">The sequence shown here is derived from an EMBL/GenBank/DDBJ whole genome shotgun (WGS) entry which is preliminary data.</text>
</comment>
<feature type="coiled-coil region" evidence="1">
    <location>
        <begin position="499"/>
        <end position="526"/>
    </location>
</feature>
<feature type="region of interest" description="Disordered" evidence="2">
    <location>
        <begin position="221"/>
        <end position="286"/>
    </location>
</feature>
<name>A0A3S1A1D3_ELYCH</name>
<dbReference type="Proteomes" id="UP000271974">
    <property type="component" value="Unassembled WGS sequence"/>
</dbReference>
<gene>
    <name evidence="4" type="ORF">EGW08_000290</name>
</gene>
<evidence type="ECO:0000256" key="3">
    <source>
        <dbReference type="SAM" id="SignalP"/>
    </source>
</evidence>
<keyword evidence="5" id="KW-1185">Reference proteome</keyword>